<protein>
    <submittedName>
        <fullName evidence="2">Uncharacterized protein</fullName>
    </submittedName>
</protein>
<sequence length="411" mass="46307">MRIQVALLFLTCMSSGFTDGTHGVSSVSGTIRRPVFHKCNWCAENALCVANSYCRCLSSSYWGNPYFLCYKPTDVDICELCDDPVLTTENKENTSLSYFSSTLMMDKVVSRGRLLGTCRIRAVVTSFRLLGKSFPRCVLVRTDLRRPTGQITCTFVYKICGYSRPDGTLRWQIFSGVVGKDGRIRYTTWKTLLSSSTRACPHTYCHCPTYFQVSRGKILIMRISCCSVKLGFRPFIKRIEWLKSGIFILTTKTKPPFSPLPGYFKNFNICLRPGITLSDLKTKLGLSEHHHAISYLALTNTPQDLITISPEQTAMSSSLLKCSADKLQKFFDDADFMLTSHPFIKEICGTKPGFSEIMKLVKYAADWYCQGISHSCQSILALIRARAKGLLSRPKKFAKLVRFVALNCKNP</sequence>
<reference evidence="2" key="1">
    <citation type="journal article" date="2023" name="G3 (Bethesda)">
        <title>A reference genome for the long-term kleptoplast-retaining sea slug Elysia crispata morphotype clarki.</title>
        <authorList>
            <person name="Eastman K.E."/>
            <person name="Pendleton A.L."/>
            <person name="Shaikh M.A."/>
            <person name="Suttiyut T."/>
            <person name="Ogas R."/>
            <person name="Tomko P."/>
            <person name="Gavelis G."/>
            <person name="Widhalm J.R."/>
            <person name="Wisecaver J.H."/>
        </authorList>
    </citation>
    <scope>NUCLEOTIDE SEQUENCE</scope>
    <source>
        <strain evidence="2">ECLA1</strain>
    </source>
</reference>
<dbReference type="Proteomes" id="UP001283361">
    <property type="component" value="Unassembled WGS sequence"/>
</dbReference>
<comment type="caution">
    <text evidence="2">The sequence shown here is derived from an EMBL/GenBank/DDBJ whole genome shotgun (WGS) entry which is preliminary data.</text>
</comment>
<evidence type="ECO:0000256" key="1">
    <source>
        <dbReference type="SAM" id="SignalP"/>
    </source>
</evidence>
<gene>
    <name evidence="2" type="ORF">RRG08_004903</name>
</gene>
<evidence type="ECO:0000313" key="3">
    <source>
        <dbReference type="Proteomes" id="UP001283361"/>
    </source>
</evidence>
<feature type="chain" id="PRO_5042288806" evidence="1">
    <location>
        <begin position="21"/>
        <end position="411"/>
    </location>
</feature>
<proteinExistence type="predicted"/>
<accession>A0AAE1DGG1</accession>
<feature type="signal peptide" evidence="1">
    <location>
        <begin position="1"/>
        <end position="20"/>
    </location>
</feature>
<keyword evidence="3" id="KW-1185">Reference proteome</keyword>
<keyword evidence="1" id="KW-0732">Signal</keyword>
<name>A0AAE1DGG1_9GAST</name>
<evidence type="ECO:0000313" key="2">
    <source>
        <dbReference type="EMBL" id="KAK3769651.1"/>
    </source>
</evidence>
<dbReference type="AlphaFoldDB" id="A0AAE1DGG1"/>
<dbReference type="EMBL" id="JAWDGP010003892">
    <property type="protein sequence ID" value="KAK3769651.1"/>
    <property type="molecule type" value="Genomic_DNA"/>
</dbReference>
<organism evidence="2 3">
    <name type="scientific">Elysia crispata</name>
    <name type="common">lettuce slug</name>
    <dbReference type="NCBI Taxonomy" id="231223"/>
    <lineage>
        <taxon>Eukaryota</taxon>
        <taxon>Metazoa</taxon>
        <taxon>Spiralia</taxon>
        <taxon>Lophotrochozoa</taxon>
        <taxon>Mollusca</taxon>
        <taxon>Gastropoda</taxon>
        <taxon>Heterobranchia</taxon>
        <taxon>Euthyneura</taxon>
        <taxon>Panpulmonata</taxon>
        <taxon>Sacoglossa</taxon>
        <taxon>Placobranchoidea</taxon>
        <taxon>Plakobranchidae</taxon>
        <taxon>Elysia</taxon>
    </lineage>
</organism>